<reference evidence="9" key="1">
    <citation type="submission" date="2020-10" db="EMBL/GenBank/DDBJ databases">
        <authorList>
            <person name="Gilroy R."/>
        </authorList>
    </citation>
    <scope>NUCLEOTIDE SEQUENCE</scope>
    <source>
        <strain evidence="9">CHK199-13235</strain>
    </source>
</reference>
<name>A0A9D1FMV0_9FIRM</name>
<keyword evidence="3" id="KW-1003">Cell membrane</keyword>
<feature type="transmembrane region" description="Helical" evidence="7">
    <location>
        <begin position="174"/>
        <end position="197"/>
    </location>
</feature>
<reference evidence="9" key="2">
    <citation type="journal article" date="2021" name="PeerJ">
        <title>Extensive microbial diversity within the chicken gut microbiome revealed by metagenomics and culture.</title>
        <authorList>
            <person name="Gilroy R."/>
            <person name="Ravi A."/>
            <person name="Getino M."/>
            <person name="Pursley I."/>
            <person name="Horton D.L."/>
            <person name="Alikhan N.F."/>
            <person name="Baker D."/>
            <person name="Gharbi K."/>
            <person name="Hall N."/>
            <person name="Watson M."/>
            <person name="Adriaenssens E.M."/>
            <person name="Foster-Nyarko E."/>
            <person name="Jarju S."/>
            <person name="Secka A."/>
            <person name="Antonio M."/>
            <person name="Oren A."/>
            <person name="Chaudhuri R.R."/>
            <person name="La Ragione R."/>
            <person name="Hildebrand F."/>
            <person name="Pallen M.J."/>
        </authorList>
    </citation>
    <scope>NUCLEOTIDE SEQUENCE</scope>
    <source>
        <strain evidence="9">CHK199-13235</strain>
    </source>
</reference>
<dbReference type="PANTHER" id="PTHR43227:SF11">
    <property type="entry name" value="BLL4140 PROTEIN"/>
    <property type="match status" value="1"/>
</dbReference>
<dbReference type="PANTHER" id="PTHR43227">
    <property type="entry name" value="BLL4140 PROTEIN"/>
    <property type="match status" value="1"/>
</dbReference>
<feature type="transmembrane region" description="Helical" evidence="7">
    <location>
        <begin position="21"/>
        <end position="47"/>
    </location>
</feature>
<evidence type="ECO:0000313" key="9">
    <source>
        <dbReference type="EMBL" id="HIS76437.1"/>
    </source>
</evidence>
<comment type="subcellular location">
    <subcellularLocation>
        <location evidence="1 7">Cell membrane</location>
        <topology evidence="1 7">Multi-pass membrane protein</topology>
    </subcellularLocation>
</comment>
<organism evidence="9 10">
    <name type="scientific">Candidatus Merdivicinus excrementipullorum</name>
    <dbReference type="NCBI Taxonomy" id="2840867"/>
    <lineage>
        <taxon>Bacteria</taxon>
        <taxon>Bacillati</taxon>
        <taxon>Bacillota</taxon>
        <taxon>Clostridia</taxon>
        <taxon>Eubacteriales</taxon>
        <taxon>Oscillospiraceae</taxon>
        <taxon>Oscillospiraceae incertae sedis</taxon>
        <taxon>Candidatus Merdivicinus</taxon>
    </lineage>
</organism>
<dbReference type="PROSITE" id="PS50928">
    <property type="entry name" value="ABC_TM1"/>
    <property type="match status" value="1"/>
</dbReference>
<keyword evidence="2 7" id="KW-0813">Transport</keyword>
<proteinExistence type="inferred from homology"/>
<dbReference type="InterPro" id="IPR035906">
    <property type="entry name" value="MetI-like_sf"/>
</dbReference>
<dbReference type="InterPro" id="IPR050809">
    <property type="entry name" value="UgpAE/MalFG_permease"/>
</dbReference>
<dbReference type="GO" id="GO:0005886">
    <property type="term" value="C:plasma membrane"/>
    <property type="evidence" value="ECO:0007669"/>
    <property type="project" value="UniProtKB-SubCell"/>
</dbReference>
<sequence length="318" mass="36309">MAAQAQKKKRKFSWTRDDTELTLLSLPTTVWYILFSFLPMFGIVMAFKDYKVTAPDRSFFYNLLLSDNAGFDNFKFLFQTGGMWNVIKLTLLYNIVFQILGILVPVTLALLMSQLYSKRYGKICQTCMFFPYFMSWVVVTYFVFAFLSPDNGLINKILESLGYETVNWYMEPKYWPAFLIFLNTWKGMGYGMVVYLATITGIDATMYEAALIDGATKWQQTRYITLPHLKNIIIMMFILNIGSLVRSDFGLFYQVPKASASLTPVTNTIDVYIYNALKTQFSPNMSSAAAFLQSVVGCILILLSNFIISKIDADSAII</sequence>
<evidence type="ECO:0000256" key="5">
    <source>
        <dbReference type="ARBA" id="ARBA00022989"/>
    </source>
</evidence>
<accession>A0A9D1FMV0</accession>
<evidence type="ECO:0000256" key="1">
    <source>
        <dbReference type="ARBA" id="ARBA00004651"/>
    </source>
</evidence>
<evidence type="ECO:0000256" key="4">
    <source>
        <dbReference type="ARBA" id="ARBA00022692"/>
    </source>
</evidence>
<dbReference type="Gene3D" id="1.10.3720.10">
    <property type="entry name" value="MetI-like"/>
    <property type="match status" value="1"/>
</dbReference>
<evidence type="ECO:0000259" key="8">
    <source>
        <dbReference type="PROSITE" id="PS50928"/>
    </source>
</evidence>
<keyword evidence="5 7" id="KW-1133">Transmembrane helix</keyword>
<dbReference type="Pfam" id="PF00528">
    <property type="entry name" value="BPD_transp_1"/>
    <property type="match status" value="1"/>
</dbReference>
<dbReference type="EMBL" id="DVJP01000042">
    <property type="protein sequence ID" value="HIS76437.1"/>
    <property type="molecule type" value="Genomic_DNA"/>
</dbReference>
<evidence type="ECO:0000256" key="6">
    <source>
        <dbReference type="ARBA" id="ARBA00023136"/>
    </source>
</evidence>
<feature type="transmembrane region" description="Helical" evidence="7">
    <location>
        <begin position="288"/>
        <end position="308"/>
    </location>
</feature>
<dbReference type="AlphaFoldDB" id="A0A9D1FMV0"/>
<keyword evidence="4 7" id="KW-0812">Transmembrane</keyword>
<dbReference type="InterPro" id="IPR000515">
    <property type="entry name" value="MetI-like"/>
</dbReference>
<dbReference type="CDD" id="cd06261">
    <property type="entry name" value="TM_PBP2"/>
    <property type="match status" value="1"/>
</dbReference>
<dbReference type="Proteomes" id="UP000824002">
    <property type="component" value="Unassembled WGS sequence"/>
</dbReference>
<feature type="transmembrane region" description="Helical" evidence="7">
    <location>
        <begin position="123"/>
        <end position="147"/>
    </location>
</feature>
<gene>
    <name evidence="9" type="ORF">IAB51_06440</name>
</gene>
<dbReference type="GO" id="GO:0055085">
    <property type="term" value="P:transmembrane transport"/>
    <property type="evidence" value="ECO:0007669"/>
    <property type="project" value="InterPro"/>
</dbReference>
<feature type="transmembrane region" description="Helical" evidence="7">
    <location>
        <begin position="91"/>
        <end position="111"/>
    </location>
</feature>
<evidence type="ECO:0000256" key="3">
    <source>
        <dbReference type="ARBA" id="ARBA00022475"/>
    </source>
</evidence>
<feature type="domain" description="ABC transmembrane type-1" evidence="8">
    <location>
        <begin position="87"/>
        <end position="304"/>
    </location>
</feature>
<evidence type="ECO:0000256" key="7">
    <source>
        <dbReference type="RuleBase" id="RU363032"/>
    </source>
</evidence>
<comment type="caution">
    <text evidence="9">The sequence shown here is derived from an EMBL/GenBank/DDBJ whole genome shotgun (WGS) entry which is preliminary data.</text>
</comment>
<feature type="transmembrane region" description="Helical" evidence="7">
    <location>
        <begin position="232"/>
        <end position="253"/>
    </location>
</feature>
<comment type="similarity">
    <text evidence="7">Belongs to the binding-protein-dependent transport system permease family.</text>
</comment>
<evidence type="ECO:0000256" key="2">
    <source>
        <dbReference type="ARBA" id="ARBA00022448"/>
    </source>
</evidence>
<evidence type="ECO:0000313" key="10">
    <source>
        <dbReference type="Proteomes" id="UP000824002"/>
    </source>
</evidence>
<protein>
    <submittedName>
        <fullName evidence="9">Sugar ABC transporter permease</fullName>
    </submittedName>
</protein>
<keyword evidence="6 7" id="KW-0472">Membrane</keyword>
<dbReference type="SUPFAM" id="SSF161098">
    <property type="entry name" value="MetI-like"/>
    <property type="match status" value="1"/>
</dbReference>